<dbReference type="AlphaFoldDB" id="A0A177GAA6"/>
<sequence length="50" mass="5667">MPDRSMINFLRKFQATRSETSLADLDLASLVEAGGESDLHRIPDRFLKAF</sequence>
<accession>A0A177GAA6</accession>
<organism evidence="1 2">
    <name type="scientific">Acetobacter malorum</name>
    <dbReference type="NCBI Taxonomy" id="178901"/>
    <lineage>
        <taxon>Bacteria</taxon>
        <taxon>Pseudomonadati</taxon>
        <taxon>Pseudomonadota</taxon>
        <taxon>Alphaproteobacteria</taxon>
        <taxon>Acetobacterales</taxon>
        <taxon>Acetobacteraceae</taxon>
        <taxon>Acetobacter</taxon>
    </lineage>
</organism>
<dbReference type="Proteomes" id="UP000077349">
    <property type="component" value="Unassembled WGS sequence"/>
</dbReference>
<dbReference type="PATRIC" id="fig|178901.16.peg.1525"/>
<proteinExistence type="predicted"/>
<dbReference type="EMBL" id="LVHD01000015">
    <property type="protein sequence ID" value="OAG77192.1"/>
    <property type="molecule type" value="Genomic_DNA"/>
</dbReference>
<name>A0A177GAA6_9PROT</name>
<reference evidence="1 2" key="1">
    <citation type="submission" date="2016-03" db="EMBL/GenBank/DDBJ databases">
        <title>Draft genome sequence of Acetobacter malorum CECT 7742, a strain isolated from strawberry vinegar.</title>
        <authorList>
            <person name="Sainz F."/>
            <person name="Mas A."/>
            <person name="Torija M.J."/>
        </authorList>
    </citation>
    <scope>NUCLEOTIDE SEQUENCE [LARGE SCALE GENOMIC DNA]</scope>
    <source>
        <strain evidence="1 2">CECT 7742</strain>
    </source>
</reference>
<gene>
    <name evidence="1" type="ORF">Amal_01442</name>
</gene>
<evidence type="ECO:0000313" key="1">
    <source>
        <dbReference type="EMBL" id="OAG77192.1"/>
    </source>
</evidence>
<protein>
    <submittedName>
        <fullName evidence="1">Uncharacterized protein</fullName>
    </submittedName>
</protein>
<comment type="caution">
    <text evidence="1">The sequence shown here is derived from an EMBL/GenBank/DDBJ whole genome shotgun (WGS) entry which is preliminary data.</text>
</comment>
<evidence type="ECO:0000313" key="2">
    <source>
        <dbReference type="Proteomes" id="UP000077349"/>
    </source>
</evidence>